<dbReference type="EMBL" id="JBHLVZ010000113">
    <property type="protein sequence ID" value="MFC0389486.1"/>
    <property type="molecule type" value="Genomic_DNA"/>
</dbReference>
<keyword evidence="2" id="KW-1185">Reference proteome</keyword>
<comment type="caution">
    <text evidence="1">The sequence shown here is derived from an EMBL/GenBank/DDBJ whole genome shotgun (WGS) entry which is preliminary data.</text>
</comment>
<sequence>MPDDQRKRDYALLRQIREDATPEERDRIAHAFTAFQATFNSAFHQLSLASDWETATAWARMTVSAATTIQDGEERPLILPSGKALVHSQDRKADDALLDLVEKERQRAKQERRKPNLTSVAREACATIPRFQNTTEISVKRHINRLLKQAVELAAMPSPFKDLFSNPDRDI</sequence>
<organism evidence="1 2">
    <name type="scientific">Muricoccus vinaceus</name>
    <dbReference type="NCBI Taxonomy" id="424704"/>
    <lineage>
        <taxon>Bacteria</taxon>
        <taxon>Pseudomonadati</taxon>
        <taxon>Pseudomonadota</taxon>
        <taxon>Alphaproteobacteria</taxon>
        <taxon>Acetobacterales</taxon>
        <taxon>Roseomonadaceae</taxon>
        <taxon>Muricoccus</taxon>
    </lineage>
</organism>
<dbReference type="Proteomes" id="UP001589789">
    <property type="component" value="Unassembled WGS sequence"/>
</dbReference>
<proteinExistence type="predicted"/>
<reference evidence="1 2" key="1">
    <citation type="submission" date="2024-09" db="EMBL/GenBank/DDBJ databases">
        <authorList>
            <person name="Sun Q."/>
            <person name="Mori K."/>
        </authorList>
    </citation>
    <scope>NUCLEOTIDE SEQUENCE [LARGE SCALE GENOMIC DNA]</scope>
    <source>
        <strain evidence="1 2">CCM 7468</strain>
    </source>
</reference>
<gene>
    <name evidence="1" type="ORF">ACFFIC_28650</name>
</gene>
<dbReference type="RefSeq" id="WP_377056906.1">
    <property type="nucleotide sequence ID" value="NZ_JBHLVZ010000113.1"/>
</dbReference>
<name>A0ABV6J174_9PROT</name>
<evidence type="ECO:0000313" key="2">
    <source>
        <dbReference type="Proteomes" id="UP001589789"/>
    </source>
</evidence>
<accession>A0ABV6J174</accession>
<protein>
    <submittedName>
        <fullName evidence="1">Uncharacterized protein</fullName>
    </submittedName>
</protein>
<evidence type="ECO:0000313" key="1">
    <source>
        <dbReference type="EMBL" id="MFC0389486.1"/>
    </source>
</evidence>